<dbReference type="PANTHER" id="PTHR11586:SF37">
    <property type="entry name" value="TRNA-BINDING DOMAIN-CONTAINING PROTEIN"/>
    <property type="match status" value="1"/>
</dbReference>
<evidence type="ECO:0000256" key="3">
    <source>
        <dbReference type="PROSITE-ProRule" id="PRU00209"/>
    </source>
</evidence>
<gene>
    <name evidence="5" type="ORF">AAFH49_04160</name>
</gene>
<dbReference type="Gene3D" id="2.40.50.140">
    <property type="entry name" value="Nucleic acid-binding proteins"/>
    <property type="match status" value="1"/>
</dbReference>
<comment type="caution">
    <text evidence="5">The sequence shown here is derived from an EMBL/GenBank/DDBJ whole genome shotgun (WGS) entry which is preliminary data.</text>
</comment>
<dbReference type="NCBIfam" id="NF007493">
    <property type="entry name" value="PRK10089.1-2"/>
    <property type="match status" value="1"/>
</dbReference>
<name>A0ABU9LRT9_9BACT</name>
<dbReference type="RefSeq" id="WP_342296227.1">
    <property type="nucleotide sequence ID" value="NZ_JBCEVZ010000006.1"/>
</dbReference>
<organism evidence="5 6">
    <name type="scientific">Hymenobacter segetis</name>
    <dbReference type="NCBI Taxonomy" id="2025509"/>
    <lineage>
        <taxon>Bacteria</taxon>
        <taxon>Pseudomonadati</taxon>
        <taxon>Bacteroidota</taxon>
        <taxon>Cytophagia</taxon>
        <taxon>Cytophagales</taxon>
        <taxon>Hymenobacteraceae</taxon>
        <taxon>Hymenobacter</taxon>
    </lineage>
</organism>
<dbReference type="Proteomes" id="UP001479606">
    <property type="component" value="Unassembled WGS sequence"/>
</dbReference>
<evidence type="ECO:0000313" key="6">
    <source>
        <dbReference type="Proteomes" id="UP001479606"/>
    </source>
</evidence>
<feature type="domain" description="TRNA-binding" evidence="4">
    <location>
        <begin position="12"/>
        <end position="116"/>
    </location>
</feature>
<evidence type="ECO:0000313" key="5">
    <source>
        <dbReference type="EMBL" id="MEL5993389.1"/>
    </source>
</evidence>
<dbReference type="NCBIfam" id="NF007495">
    <property type="entry name" value="PRK10089.1-4"/>
    <property type="match status" value="1"/>
</dbReference>
<dbReference type="CDD" id="cd02798">
    <property type="entry name" value="tRNA_bind_CsaA"/>
    <property type="match status" value="1"/>
</dbReference>
<keyword evidence="6" id="KW-1185">Reference proteome</keyword>
<proteinExistence type="predicted"/>
<dbReference type="SUPFAM" id="SSF50249">
    <property type="entry name" value="Nucleic acid-binding proteins"/>
    <property type="match status" value="1"/>
</dbReference>
<dbReference type="NCBIfam" id="NF007494">
    <property type="entry name" value="PRK10089.1-3"/>
    <property type="match status" value="1"/>
</dbReference>
<dbReference type="NCBIfam" id="TIGR02222">
    <property type="entry name" value="chap_CsaA"/>
    <property type="match status" value="1"/>
</dbReference>
<accession>A0ABU9LRT9</accession>
<evidence type="ECO:0000256" key="1">
    <source>
        <dbReference type="ARBA" id="ARBA00022555"/>
    </source>
</evidence>
<dbReference type="Pfam" id="PF01588">
    <property type="entry name" value="tRNA_bind"/>
    <property type="match status" value="1"/>
</dbReference>
<dbReference type="InterPro" id="IPR012340">
    <property type="entry name" value="NA-bd_OB-fold"/>
</dbReference>
<keyword evidence="1 3" id="KW-0820">tRNA-binding</keyword>
<protein>
    <submittedName>
        <fullName evidence="5">tRNA-binding protein</fullName>
    </submittedName>
</protein>
<evidence type="ECO:0000256" key="2">
    <source>
        <dbReference type="ARBA" id="ARBA00022884"/>
    </source>
</evidence>
<evidence type="ECO:0000259" key="4">
    <source>
        <dbReference type="PROSITE" id="PS50886"/>
    </source>
</evidence>
<dbReference type="PROSITE" id="PS50886">
    <property type="entry name" value="TRBD"/>
    <property type="match status" value="1"/>
</dbReference>
<dbReference type="InterPro" id="IPR051270">
    <property type="entry name" value="Tyrosine-tRNA_ligase_regulator"/>
</dbReference>
<dbReference type="InterPro" id="IPR002547">
    <property type="entry name" value="tRNA-bd_dom"/>
</dbReference>
<dbReference type="EMBL" id="JBCEVZ010000006">
    <property type="protein sequence ID" value="MEL5993389.1"/>
    <property type="molecule type" value="Genomic_DNA"/>
</dbReference>
<reference evidence="5 6" key="1">
    <citation type="journal article" date="2018" name="Arch. Microbiol.">
        <title>Hymenobacter segetis sp. nov., isolated from soil.</title>
        <authorList>
            <person name="Ten L.N."/>
            <person name="Lim S.J."/>
            <person name="Kim B.O."/>
            <person name="Kang I.K."/>
            <person name="Jung H.Y."/>
        </authorList>
    </citation>
    <scope>NUCLEOTIDE SEQUENCE [LARGE SCALE GENOMIC DNA]</scope>
    <source>
        <strain evidence="5 6">S7-3-11</strain>
    </source>
</reference>
<dbReference type="PANTHER" id="PTHR11586">
    <property type="entry name" value="TRNA-AMINOACYLATION COFACTOR ARC1 FAMILY MEMBER"/>
    <property type="match status" value="1"/>
</dbReference>
<dbReference type="InterPro" id="IPR008231">
    <property type="entry name" value="CsaA"/>
</dbReference>
<keyword evidence="2 3" id="KW-0694">RNA-binding</keyword>
<sequence>MNFPTTPITWADFERVDLRVGTIQEARTFPEARRPAYQLLIDFGPEIGLKKSSAQITHHYTPAELVGRQVLAVVNFPPKQIGKFRSEVLVTGFADADGHIVLAAVAGAVPNGQRLV</sequence>